<comment type="caution">
    <text evidence="2">The sequence shown here is derived from an EMBL/GenBank/DDBJ whole genome shotgun (WGS) entry which is preliminary data.</text>
</comment>
<dbReference type="InterPro" id="IPR008948">
    <property type="entry name" value="L-Aspartase-like"/>
</dbReference>
<evidence type="ECO:0000313" key="2">
    <source>
        <dbReference type="EMBL" id="KAE9213545.1"/>
    </source>
</evidence>
<reference evidence="2 3" key="1">
    <citation type="submission" date="2018-09" db="EMBL/GenBank/DDBJ databases">
        <title>Genomic investigation of the strawberry pathogen Phytophthora fragariae indicates pathogenicity is determined by transcriptional variation in three key races.</title>
        <authorList>
            <person name="Adams T.M."/>
            <person name="Armitage A.D."/>
            <person name="Sobczyk M.K."/>
            <person name="Bates H.J."/>
            <person name="Dunwell J.M."/>
            <person name="Nellist C.F."/>
            <person name="Harrison R.J."/>
        </authorList>
    </citation>
    <scope>NUCLEOTIDE SEQUENCE [LARGE SCALE GENOMIC DNA]</scope>
    <source>
        <strain evidence="2 3">BC-23</strain>
    </source>
</reference>
<proteinExistence type="predicted"/>
<accession>A0A6G0NLR2</accession>
<dbReference type="SUPFAM" id="SSF48557">
    <property type="entry name" value="L-aspartase-like"/>
    <property type="match status" value="1"/>
</dbReference>
<evidence type="ECO:0000259" key="1">
    <source>
        <dbReference type="Pfam" id="PF00206"/>
    </source>
</evidence>
<dbReference type="GO" id="GO:0003824">
    <property type="term" value="F:catalytic activity"/>
    <property type="evidence" value="ECO:0007669"/>
    <property type="project" value="InterPro"/>
</dbReference>
<organism evidence="2 3">
    <name type="scientific">Phytophthora fragariae</name>
    <dbReference type="NCBI Taxonomy" id="53985"/>
    <lineage>
        <taxon>Eukaryota</taxon>
        <taxon>Sar</taxon>
        <taxon>Stramenopiles</taxon>
        <taxon>Oomycota</taxon>
        <taxon>Peronosporomycetes</taxon>
        <taxon>Peronosporales</taxon>
        <taxon>Peronosporaceae</taxon>
        <taxon>Phytophthora</taxon>
    </lineage>
</organism>
<dbReference type="Gene3D" id="1.20.200.10">
    <property type="entry name" value="Fumarase/aspartase (Central domain)"/>
    <property type="match status" value="1"/>
</dbReference>
<sequence length="67" mass="7678">MGQPSNDSFPTTMHISAVQEIHRVLLPSLHRLHDALDTKEFSGYRDFIQRYRSTRESIGAVLDAHRA</sequence>
<evidence type="ECO:0000313" key="3">
    <source>
        <dbReference type="Proteomes" id="UP000476176"/>
    </source>
</evidence>
<dbReference type="AlphaFoldDB" id="A0A6G0NLR2"/>
<name>A0A6G0NLR2_9STRA</name>
<feature type="domain" description="Fumarate lyase N-terminal" evidence="1">
    <location>
        <begin position="1"/>
        <end position="40"/>
    </location>
</feature>
<dbReference type="Proteomes" id="UP000476176">
    <property type="component" value="Unassembled WGS sequence"/>
</dbReference>
<dbReference type="EMBL" id="QXGC01001019">
    <property type="protein sequence ID" value="KAE9213545.1"/>
    <property type="molecule type" value="Genomic_DNA"/>
</dbReference>
<dbReference type="InterPro" id="IPR022761">
    <property type="entry name" value="Fumarate_lyase_N"/>
</dbReference>
<gene>
    <name evidence="2" type="ORF">PF004_g15313</name>
</gene>
<dbReference type="Pfam" id="PF00206">
    <property type="entry name" value="Lyase_1"/>
    <property type="match status" value="1"/>
</dbReference>
<protein>
    <recommendedName>
        <fullName evidence="1">Fumarate lyase N-terminal domain-containing protein</fullName>
    </recommendedName>
</protein>